<feature type="compositionally biased region" description="Basic and acidic residues" evidence="1">
    <location>
        <begin position="310"/>
        <end position="342"/>
    </location>
</feature>
<organism evidence="2 3">
    <name type="scientific">Riccia sorocarpa</name>
    <dbReference type="NCBI Taxonomy" id="122646"/>
    <lineage>
        <taxon>Eukaryota</taxon>
        <taxon>Viridiplantae</taxon>
        <taxon>Streptophyta</taxon>
        <taxon>Embryophyta</taxon>
        <taxon>Marchantiophyta</taxon>
        <taxon>Marchantiopsida</taxon>
        <taxon>Marchantiidae</taxon>
        <taxon>Marchantiales</taxon>
        <taxon>Ricciaceae</taxon>
        <taxon>Riccia</taxon>
    </lineage>
</organism>
<feature type="region of interest" description="Disordered" evidence="1">
    <location>
        <begin position="249"/>
        <end position="351"/>
    </location>
</feature>
<evidence type="ECO:0000313" key="3">
    <source>
        <dbReference type="Proteomes" id="UP001633002"/>
    </source>
</evidence>
<feature type="compositionally biased region" description="Polar residues" evidence="1">
    <location>
        <begin position="289"/>
        <end position="306"/>
    </location>
</feature>
<dbReference type="AlphaFoldDB" id="A0ABD3HS91"/>
<reference evidence="2 3" key="1">
    <citation type="submission" date="2024-09" db="EMBL/GenBank/DDBJ databases">
        <title>Chromosome-scale assembly of Riccia sorocarpa.</title>
        <authorList>
            <person name="Paukszto L."/>
        </authorList>
    </citation>
    <scope>NUCLEOTIDE SEQUENCE [LARGE SCALE GENOMIC DNA]</scope>
    <source>
        <strain evidence="2">LP-2024</strain>
        <tissue evidence="2">Aerial parts of the thallus</tissue>
    </source>
</reference>
<keyword evidence="3" id="KW-1185">Reference proteome</keyword>
<proteinExistence type="predicted"/>
<protein>
    <submittedName>
        <fullName evidence="2">Uncharacterized protein</fullName>
    </submittedName>
</protein>
<evidence type="ECO:0000256" key="1">
    <source>
        <dbReference type="SAM" id="MobiDB-lite"/>
    </source>
</evidence>
<sequence length="351" mass="41374">MIRKQLAKGTNRQERKYWSAPEALLLLTQLAIPRAPLLTRMLKQWYLIRKFLRREGTNQEIPATASIQQLAQLATLYTENGKEWATIATRLLASLQIREAIHLRDTAGRWKSLITLGFTHRRTWSRQELSAAGHWDRWLKTQIPTNKPLQQTQGWAWTNSSQNKFKWVKPASFWTKLLYKPASVTGELNRRWAIQDSESRWKERWLNVWKSKLTPRIKLWWWKLYHQGFLTGRRVAKFSRDQGICHNRRSESRNSLARVHRAEEPADIEQRSCDSLSEEDTVRSEDATDTSPRATETEQSSQSQPLHVSVDLHTHTGWEGHVVNTERENRNYGRDRNRESQEAWRLLLRPP</sequence>
<gene>
    <name evidence="2" type="ORF">R1sor_006632</name>
</gene>
<dbReference type="Proteomes" id="UP001633002">
    <property type="component" value="Unassembled WGS sequence"/>
</dbReference>
<accession>A0ABD3HS91</accession>
<dbReference type="EMBL" id="JBJQOH010000003">
    <property type="protein sequence ID" value="KAL3692981.1"/>
    <property type="molecule type" value="Genomic_DNA"/>
</dbReference>
<evidence type="ECO:0000313" key="2">
    <source>
        <dbReference type="EMBL" id="KAL3692981.1"/>
    </source>
</evidence>
<feature type="compositionally biased region" description="Basic and acidic residues" evidence="1">
    <location>
        <begin position="260"/>
        <end position="272"/>
    </location>
</feature>
<comment type="caution">
    <text evidence="2">The sequence shown here is derived from an EMBL/GenBank/DDBJ whole genome shotgun (WGS) entry which is preliminary data.</text>
</comment>
<name>A0ABD3HS91_9MARC</name>